<reference evidence="1 2" key="1">
    <citation type="journal article" date="2012" name="Genome Biol.">
        <title>Sequencing three crocodilian genomes to illuminate the evolution of archosaurs and amniotes.</title>
        <authorList>
            <person name="St John J.A."/>
            <person name="Braun E.L."/>
            <person name="Isberg S.R."/>
            <person name="Miles L.G."/>
            <person name="Chong A.Y."/>
            <person name="Gongora J."/>
            <person name="Dalzell P."/>
            <person name="Moran C."/>
            <person name="Bed'hom B."/>
            <person name="Abzhanov A."/>
            <person name="Burgess S.C."/>
            <person name="Cooksey A.M."/>
            <person name="Castoe T.A."/>
            <person name="Crawford N.G."/>
            <person name="Densmore L.D."/>
            <person name="Drew J.C."/>
            <person name="Edwards S.V."/>
            <person name="Faircloth B.C."/>
            <person name="Fujita M.K."/>
            <person name="Greenwold M.J."/>
            <person name="Hoffmann F.G."/>
            <person name="Howard J.M."/>
            <person name="Iguchi T."/>
            <person name="Janes D.E."/>
            <person name="Khan S.Y."/>
            <person name="Kohno S."/>
            <person name="de Koning A.J."/>
            <person name="Lance S.L."/>
            <person name="McCarthy F.M."/>
            <person name="McCormack J.E."/>
            <person name="Merchant M.E."/>
            <person name="Peterson D.G."/>
            <person name="Pollock D.D."/>
            <person name="Pourmand N."/>
            <person name="Raney B.J."/>
            <person name="Roessler K.A."/>
            <person name="Sanford J.R."/>
            <person name="Sawyer R.H."/>
            <person name="Schmidt C.J."/>
            <person name="Triplett E.W."/>
            <person name="Tuberville T.D."/>
            <person name="Venegas-Anaya M."/>
            <person name="Howard J.T."/>
            <person name="Jarvis E.D."/>
            <person name="Guillette L.J.Jr."/>
            <person name="Glenn T.C."/>
            <person name="Green R.E."/>
            <person name="Ray D.A."/>
        </authorList>
    </citation>
    <scope>NUCLEOTIDE SEQUENCE [LARGE SCALE GENOMIC DNA]</scope>
    <source>
        <strain evidence="1">KSC_2009_1</strain>
    </source>
</reference>
<evidence type="ECO:0000313" key="1">
    <source>
        <dbReference type="EMBL" id="KYO42337.1"/>
    </source>
</evidence>
<sequence length="70" mass="7627">MPICMQPQCSTKQSQQCGALPPAAVRVKDTSCLPVCHFIVFTVYQTPEFEANTDSGNTCSATAFAQHEME</sequence>
<name>A0A151NZM6_ALLMI</name>
<dbReference type="Proteomes" id="UP000050525">
    <property type="component" value="Unassembled WGS sequence"/>
</dbReference>
<accession>A0A151NZM6</accession>
<protein>
    <submittedName>
        <fullName evidence="1">Uncharacterized protein</fullName>
    </submittedName>
</protein>
<evidence type="ECO:0000313" key="2">
    <source>
        <dbReference type="Proteomes" id="UP000050525"/>
    </source>
</evidence>
<dbReference type="EMBL" id="AKHW03001467">
    <property type="protein sequence ID" value="KYO42337.1"/>
    <property type="molecule type" value="Genomic_DNA"/>
</dbReference>
<keyword evidence="2" id="KW-1185">Reference proteome</keyword>
<gene>
    <name evidence="1" type="ORF">Y1Q_0022196</name>
</gene>
<organism evidence="1 2">
    <name type="scientific">Alligator mississippiensis</name>
    <name type="common">American alligator</name>
    <dbReference type="NCBI Taxonomy" id="8496"/>
    <lineage>
        <taxon>Eukaryota</taxon>
        <taxon>Metazoa</taxon>
        <taxon>Chordata</taxon>
        <taxon>Craniata</taxon>
        <taxon>Vertebrata</taxon>
        <taxon>Euteleostomi</taxon>
        <taxon>Archelosauria</taxon>
        <taxon>Archosauria</taxon>
        <taxon>Crocodylia</taxon>
        <taxon>Alligatoridae</taxon>
        <taxon>Alligatorinae</taxon>
        <taxon>Alligator</taxon>
    </lineage>
</organism>
<comment type="caution">
    <text evidence="1">The sequence shown here is derived from an EMBL/GenBank/DDBJ whole genome shotgun (WGS) entry which is preliminary data.</text>
</comment>
<proteinExistence type="predicted"/>
<dbReference type="AlphaFoldDB" id="A0A151NZM6"/>